<proteinExistence type="predicted"/>
<evidence type="ECO:0000313" key="2">
    <source>
        <dbReference type="Proteomes" id="UP000275078"/>
    </source>
</evidence>
<protein>
    <submittedName>
        <fullName evidence="1">Uncharacterized protein</fullName>
    </submittedName>
</protein>
<organism evidence="1 2">
    <name type="scientific">Ascobolus immersus RN42</name>
    <dbReference type="NCBI Taxonomy" id="1160509"/>
    <lineage>
        <taxon>Eukaryota</taxon>
        <taxon>Fungi</taxon>
        <taxon>Dikarya</taxon>
        <taxon>Ascomycota</taxon>
        <taxon>Pezizomycotina</taxon>
        <taxon>Pezizomycetes</taxon>
        <taxon>Pezizales</taxon>
        <taxon>Ascobolaceae</taxon>
        <taxon>Ascobolus</taxon>
    </lineage>
</organism>
<reference evidence="1 2" key="1">
    <citation type="journal article" date="2018" name="Nat. Ecol. Evol.">
        <title>Pezizomycetes genomes reveal the molecular basis of ectomycorrhizal truffle lifestyle.</title>
        <authorList>
            <person name="Murat C."/>
            <person name="Payen T."/>
            <person name="Noel B."/>
            <person name="Kuo A."/>
            <person name="Morin E."/>
            <person name="Chen J."/>
            <person name="Kohler A."/>
            <person name="Krizsan K."/>
            <person name="Balestrini R."/>
            <person name="Da Silva C."/>
            <person name="Montanini B."/>
            <person name="Hainaut M."/>
            <person name="Levati E."/>
            <person name="Barry K.W."/>
            <person name="Belfiori B."/>
            <person name="Cichocki N."/>
            <person name="Clum A."/>
            <person name="Dockter R.B."/>
            <person name="Fauchery L."/>
            <person name="Guy J."/>
            <person name="Iotti M."/>
            <person name="Le Tacon F."/>
            <person name="Lindquist E.A."/>
            <person name="Lipzen A."/>
            <person name="Malagnac F."/>
            <person name="Mello A."/>
            <person name="Molinier V."/>
            <person name="Miyauchi S."/>
            <person name="Poulain J."/>
            <person name="Riccioni C."/>
            <person name="Rubini A."/>
            <person name="Sitrit Y."/>
            <person name="Splivallo R."/>
            <person name="Traeger S."/>
            <person name="Wang M."/>
            <person name="Zifcakova L."/>
            <person name="Wipf D."/>
            <person name="Zambonelli A."/>
            <person name="Paolocci F."/>
            <person name="Nowrousian M."/>
            <person name="Ottonello S."/>
            <person name="Baldrian P."/>
            <person name="Spatafora J.W."/>
            <person name="Henrissat B."/>
            <person name="Nagy L.G."/>
            <person name="Aury J.M."/>
            <person name="Wincker P."/>
            <person name="Grigoriev I.V."/>
            <person name="Bonfante P."/>
            <person name="Martin F.M."/>
        </authorList>
    </citation>
    <scope>NUCLEOTIDE SEQUENCE [LARGE SCALE GENOMIC DNA]</scope>
    <source>
        <strain evidence="1 2">RN42</strain>
    </source>
</reference>
<dbReference type="OrthoDB" id="2906425at2759"/>
<sequence length="148" mass="16565">MGMDHMSNVVKKVAGFMKQLQEIRFRAIGSLYKARDLQSDVLFLPTEYKGFVIGPTVMRYFSMASPRIAYSPKSCGPFLSDRDLMHAATAAELADFGELKRGFHSAPQTSPKYEGVAVEDLPRLEKVFDRLHAYLTDLPKNFPRGSSG</sequence>
<dbReference type="EMBL" id="ML119787">
    <property type="protein sequence ID" value="RPA74569.1"/>
    <property type="molecule type" value="Genomic_DNA"/>
</dbReference>
<dbReference type="Proteomes" id="UP000275078">
    <property type="component" value="Unassembled WGS sequence"/>
</dbReference>
<evidence type="ECO:0000313" key="1">
    <source>
        <dbReference type="EMBL" id="RPA74569.1"/>
    </source>
</evidence>
<name>A0A3N4HLC1_ASCIM</name>
<accession>A0A3N4HLC1</accession>
<gene>
    <name evidence="1" type="ORF">BJ508DRAFT_312790</name>
</gene>
<dbReference type="AlphaFoldDB" id="A0A3N4HLC1"/>
<keyword evidence="2" id="KW-1185">Reference proteome</keyword>